<gene>
    <name evidence="2" type="ORF">DCAR_0518772</name>
</gene>
<dbReference type="PANTHER" id="PTHR12741:SF67">
    <property type="entry name" value="CALLOSE SYNTHASE 10"/>
    <property type="match status" value="1"/>
</dbReference>
<dbReference type="PANTHER" id="PTHR12741">
    <property type="entry name" value="LYST-INTERACTING PROTEIN LIP5 DOPAMINE RESPONSIVE PROTEIN DRG-1"/>
    <property type="match status" value="1"/>
</dbReference>
<evidence type="ECO:0000313" key="3">
    <source>
        <dbReference type="Proteomes" id="UP000077755"/>
    </source>
</evidence>
<dbReference type="Proteomes" id="UP000077755">
    <property type="component" value="Chromosome 5"/>
</dbReference>
<dbReference type="GO" id="GO:0005886">
    <property type="term" value="C:plasma membrane"/>
    <property type="evidence" value="ECO:0007669"/>
    <property type="project" value="TreeGrafter"/>
</dbReference>
<dbReference type="Pfam" id="PF25968">
    <property type="entry name" value="CALS1"/>
    <property type="match status" value="1"/>
</dbReference>
<sequence length="275" mass="31912">MFIQASEDTNKTNAALFSPFWNEIINSLREEDYISNREMDLLSMPNNAGSLRLVQWPLFLLSSKILLATDLALDCKDTQEDLWNRICRDEYMAYAVQECYYSIEQILFSLVDGVGKLWVERIFREVNTSISENSLVITLLFKKLPVVLSRFTALTGLLIRNETPELAKGAAKAVYDVYEVVTHELLSHDLREQLDTWNILQRARNEGRLFSRIEWPKDPAIKELVKRLHLLLTVKDSAANIPKNLEARRRLEFFTNSLFMDMPSAKPVSEMMPFW</sequence>
<evidence type="ECO:0000313" key="2">
    <source>
        <dbReference type="EMBL" id="WOG99424.1"/>
    </source>
</evidence>
<dbReference type="AlphaFoldDB" id="A0AAF0X1L1"/>
<proteinExistence type="predicted"/>
<protein>
    <recommendedName>
        <fullName evidence="1">Callose synthase helical domain-containing protein</fullName>
    </recommendedName>
</protein>
<feature type="domain" description="Callose synthase helical" evidence="1">
    <location>
        <begin position="57"/>
        <end position="234"/>
    </location>
</feature>
<keyword evidence="3" id="KW-1185">Reference proteome</keyword>
<dbReference type="InterPro" id="IPR058851">
    <property type="entry name" value="CALS1_helical"/>
</dbReference>
<dbReference type="EMBL" id="CP093347">
    <property type="protein sequence ID" value="WOG99424.1"/>
    <property type="molecule type" value="Genomic_DNA"/>
</dbReference>
<accession>A0AAF0X1L1</accession>
<reference evidence="2" key="2">
    <citation type="submission" date="2022-03" db="EMBL/GenBank/DDBJ databases">
        <title>Draft title - Genomic analysis of global carrot germplasm unveils the trajectory of domestication and the origin of high carotenoid orange carrot.</title>
        <authorList>
            <person name="Iorizzo M."/>
            <person name="Ellison S."/>
            <person name="Senalik D."/>
            <person name="Macko-Podgorni A."/>
            <person name="Grzebelus D."/>
            <person name="Bostan H."/>
            <person name="Rolling W."/>
            <person name="Curaba J."/>
            <person name="Simon P."/>
        </authorList>
    </citation>
    <scope>NUCLEOTIDE SEQUENCE</scope>
    <source>
        <tissue evidence="2">Leaf</tissue>
    </source>
</reference>
<organism evidence="2 3">
    <name type="scientific">Daucus carota subsp. sativus</name>
    <name type="common">Carrot</name>
    <dbReference type="NCBI Taxonomy" id="79200"/>
    <lineage>
        <taxon>Eukaryota</taxon>
        <taxon>Viridiplantae</taxon>
        <taxon>Streptophyta</taxon>
        <taxon>Embryophyta</taxon>
        <taxon>Tracheophyta</taxon>
        <taxon>Spermatophyta</taxon>
        <taxon>Magnoliopsida</taxon>
        <taxon>eudicotyledons</taxon>
        <taxon>Gunneridae</taxon>
        <taxon>Pentapetalae</taxon>
        <taxon>asterids</taxon>
        <taxon>campanulids</taxon>
        <taxon>Apiales</taxon>
        <taxon>Apiaceae</taxon>
        <taxon>Apioideae</taxon>
        <taxon>Scandiceae</taxon>
        <taxon>Daucinae</taxon>
        <taxon>Daucus</taxon>
        <taxon>Daucus sect. Daucus</taxon>
    </lineage>
</organism>
<reference evidence="2" key="1">
    <citation type="journal article" date="2016" name="Nat. Genet.">
        <title>A high-quality carrot genome assembly provides new insights into carotenoid accumulation and asterid genome evolution.</title>
        <authorList>
            <person name="Iorizzo M."/>
            <person name="Ellison S."/>
            <person name="Senalik D."/>
            <person name="Zeng P."/>
            <person name="Satapoomin P."/>
            <person name="Huang J."/>
            <person name="Bowman M."/>
            <person name="Iovene M."/>
            <person name="Sanseverino W."/>
            <person name="Cavagnaro P."/>
            <person name="Yildiz M."/>
            <person name="Macko-Podgorni A."/>
            <person name="Moranska E."/>
            <person name="Grzebelus E."/>
            <person name="Grzebelus D."/>
            <person name="Ashrafi H."/>
            <person name="Zheng Z."/>
            <person name="Cheng S."/>
            <person name="Spooner D."/>
            <person name="Van Deynze A."/>
            <person name="Simon P."/>
        </authorList>
    </citation>
    <scope>NUCLEOTIDE SEQUENCE</scope>
    <source>
        <tissue evidence="2">Leaf</tissue>
    </source>
</reference>
<name>A0AAF0X1L1_DAUCS</name>
<dbReference type="GO" id="GO:0046527">
    <property type="term" value="F:glucosyltransferase activity"/>
    <property type="evidence" value="ECO:0007669"/>
    <property type="project" value="TreeGrafter"/>
</dbReference>
<evidence type="ECO:0000259" key="1">
    <source>
        <dbReference type="Pfam" id="PF25968"/>
    </source>
</evidence>